<organism evidence="1 2">
    <name type="scientific">Colletotrichum truncatum</name>
    <name type="common">Anthracnose fungus</name>
    <name type="synonym">Colletotrichum capsici</name>
    <dbReference type="NCBI Taxonomy" id="5467"/>
    <lineage>
        <taxon>Eukaryota</taxon>
        <taxon>Fungi</taxon>
        <taxon>Dikarya</taxon>
        <taxon>Ascomycota</taxon>
        <taxon>Pezizomycotina</taxon>
        <taxon>Sordariomycetes</taxon>
        <taxon>Hypocreomycetidae</taxon>
        <taxon>Glomerellales</taxon>
        <taxon>Glomerellaceae</taxon>
        <taxon>Colletotrichum</taxon>
        <taxon>Colletotrichum truncatum species complex</taxon>
    </lineage>
</organism>
<dbReference type="EMBL" id="VUJX02000020">
    <property type="protein sequence ID" value="KAL0929229.1"/>
    <property type="molecule type" value="Genomic_DNA"/>
</dbReference>
<evidence type="ECO:0000313" key="2">
    <source>
        <dbReference type="Proteomes" id="UP000805649"/>
    </source>
</evidence>
<evidence type="ECO:0000313" key="1">
    <source>
        <dbReference type="EMBL" id="KAL0929229.1"/>
    </source>
</evidence>
<dbReference type="Proteomes" id="UP000805649">
    <property type="component" value="Unassembled WGS sequence"/>
</dbReference>
<comment type="caution">
    <text evidence="1">The sequence shown here is derived from an EMBL/GenBank/DDBJ whole genome shotgun (WGS) entry which is preliminary data.</text>
</comment>
<name>A0ACC3YB79_COLTU</name>
<gene>
    <name evidence="1" type="ORF">CTRU02_215770</name>
</gene>
<keyword evidence="2" id="KW-1185">Reference proteome</keyword>
<protein>
    <submittedName>
        <fullName evidence="1">Uncharacterized protein</fullName>
    </submittedName>
</protein>
<accession>A0ACC3YB79</accession>
<sequence>MSLPLFSETERTCMSVELVESLGTASAEQLVTDLDVESVHDDELHCIGPFGVFRAFHESSSEQVLSWHQSLVLDQGEQQQSVTDGVHKQYRDEDSFIPTFPLLDEDIVQLPSEPMPLETNLDLGFPEPEDLSAEIEDWMQLGVSLGNGSPMSLSLDIPDMNFILSPRAGTPASQEPSLAHGAMSLKPYQQDKRLGVEVITEIPRNPTTGSSSLPPYTSYLLRHLKEEVLEGSATLLHRLSPWKALFLPRALQTFAEMSLWNTSSYTGRNILSSLLCKSAYHLHKSSNLGATSLSTEWLDVAATHQKEAVNLLKAALATESWTENQTDYAEMLMAMLSVGFTILRANDPRAVKKLLLDAERLIRLRGIPSDKPHTHRVLHHMYTHLRLIAESTSLKPLVQAAQADVASEPTASPEYNAAIGLPGFRLDENNLGKLDTTQEKTMEVGYNDIHLQVSGYWQPTLYPKMYSMPESLMTLLSQTISLATEKPALEAAALTSPSVSVALSHHTRTLEQQIWSWTPSPIELPVGPGRPQSLVTADTPALDNRDARSMVLAVHQAIMIFFYRRVYNMNAMIVQEQVRKTLDFLEPCVGTRVFDQDFAVTIGWSCFIAACEAVSPDLQKRGLEYLEAMDGSGVFIETDKPSVIAKAVWKRRACSGDMSYSWLDHMMQHVEAS</sequence>
<reference evidence="1 2" key="1">
    <citation type="journal article" date="2020" name="Phytopathology">
        <title>Genome Sequence Resources of Colletotrichum truncatum, C. plurivorum, C. musicola, and C. sojae: Four Species Pathogenic to Soybean (Glycine max).</title>
        <authorList>
            <person name="Rogerio F."/>
            <person name="Boufleur T.R."/>
            <person name="Ciampi-Guillardi M."/>
            <person name="Sukno S.A."/>
            <person name="Thon M.R."/>
            <person name="Massola Junior N.S."/>
            <person name="Baroncelli R."/>
        </authorList>
    </citation>
    <scope>NUCLEOTIDE SEQUENCE [LARGE SCALE GENOMIC DNA]</scope>
    <source>
        <strain evidence="1 2">CMES1059</strain>
    </source>
</reference>
<proteinExistence type="predicted"/>